<dbReference type="Pfam" id="PF02704">
    <property type="entry name" value="GASA"/>
    <property type="match status" value="1"/>
</dbReference>
<proteinExistence type="inferred from homology"/>
<dbReference type="AlphaFoldDB" id="A0AAE1WJT7"/>
<accession>A0AAE1WJT7</accession>
<name>A0AAE1WJT7_9LAMI</name>
<evidence type="ECO:0000256" key="1">
    <source>
        <dbReference type="ARBA" id="ARBA00010582"/>
    </source>
</evidence>
<comment type="caution">
    <text evidence="4">The sequence shown here is derived from an EMBL/GenBank/DDBJ whole genome shotgun (WGS) entry which is preliminary data.</text>
</comment>
<evidence type="ECO:0000313" key="5">
    <source>
        <dbReference type="Proteomes" id="UP001289374"/>
    </source>
</evidence>
<dbReference type="InterPro" id="IPR003854">
    <property type="entry name" value="GASA"/>
</dbReference>
<dbReference type="EMBL" id="JACGWL010000009">
    <property type="protein sequence ID" value="KAK4394482.1"/>
    <property type="molecule type" value="Genomic_DNA"/>
</dbReference>
<dbReference type="PANTHER" id="PTHR23201:SF108">
    <property type="entry name" value="GIBBERELLIN-REGULATED PROTEIN 6"/>
    <property type="match status" value="1"/>
</dbReference>
<feature type="chain" id="PRO_5041933888" evidence="3">
    <location>
        <begin position="27"/>
        <end position="151"/>
    </location>
</feature>
<feature type="transmembrane region" description="Helical" evidence="2">
    <location>
        <begin position="35"/>
        <end position="54"/>
    </location>
</feature>
<keyword evidence="2" id="KW-0472">Membrane</keyword>
<dbReference type="Proteomes" id="UP001289374">
    <property type="component" value="Unassembled WGS sequence"/>
</dbReference>
<sequence length="151" mass="16870">MANKLTALILLLAFIAISTLTSTVAAQYHLDSVSFFFFFSLSSVTDLLLHCNVFSRGKMQCYYFQESVWSRQLENLPMPVGVCKKVQANTVRRCLTFCNKCCNKCLCVPPGYYGNKGVCPCYNNWKTKEGGPNALDHHHLPSLFGPKCAAI</sequence>
<reference evidence="4" key="1">
    <citation type="submission" date="2020-06" db="EMBL/GenBank/DDBJ databases">
        <authorList>
            <person name="Li T."/>
            <person name="Hu X."/>
            <person name="Zhang T."/>
            <person name="Song X."/>
            <person name="Zhang H."/>
            <person name="Dai N."/>
            <person name="Sheng W."/>
            <person name="Hou X."/>
            <person name="Wei L."/>
        </authorList>
    </citation>
    <scope>NUCLEOTIDE SEQUENCE</scope>
    <source>
        <strain evidence="4">K16</strain>
        <tissue evidence="4">Leaf</tissue>
    </source>
</reference>
<evidence type="ECO:0000256" key="2">
    <source>
        <dbReference type="SAM" id="Phobius"/>
    </source>
</evidence>
<keyword evidence="2" id="KW-1133">Transmembrane helix</keyword>
<keyword evidence="5" id="KW-1185">Reference proteome</keyword>
<feature type="signal peptide" evidence="3">
    <location>
        <begin position="1"/>
        <end position="26"/>
    </location>
</feature>
<organism evidence="4 5">
    <name type="scientific">Sesamum angolense</name>
    <dbReference type="NCBI Taxonomy" id="2727404"/>
    <lineage>
        <taxon>Eukaryota</taxon>
        <taxon>Viridiplantae</taxon>
        <taxon>Streptophyta</taxon>
        <taxon>Embryophyta</taxon>
        <taxon>Tracheophyta</taxon>
        <taxon>Spermatophyta</taxon>
        <taxon>Magnoliopsida</taxon>
        <taxon>eudicotyledons</taxon>
        <taxon>Gunneridae</taxon>
        <taxon>Pentapetalae</taxon>
        <taxon>asterids</taxon>
        <taxon>lamiids</taxon>
        <taxon>Lamiales</taxon>
        <taxon>Pedaliaceae</taxon>
        <taxon>Sesamum</taxon>
    </lineage>
</organism>
<dbReference type="PANTHER" id="PTHR23201">
    <property type="entry name" value="EXTENSIN, PROLINE-RICH PROTEIN"/>
    <property type="match status" value="1"/>
</dbReference>
<protein>
    <submittedName>
        <fullName evidence="4">Gibberellin-regulated protein 4</fullName>
    </submittedName>
</protein>
<evidence type="ECO:0000313" key="4">
    <source>
        <dbReference type="EMBL" id="KAK4394482.1"/>
    </source>
</evidence>
<keyword evidence="2" id="KW-0812">Transmembrane</keyword>
<reference evidence="4" key="2">
    <citation type="journal article" date="2024" name="Plant">
        <title>Genomic evolution and insights into agronomic trait innovations of Sesamum species.</title>
        <authorList>
            <person name="Miao H."/>
            <person name="Wang L."/>
            <person name="Qu L."/>
            <person name="Liu H."/>
            <person name="Sun Y."/>
            <person name="Le M."/>
            <person name="Wang Q."/>
            <person name="Wei S."/>
            <person name="Zheng Y."/>
            <person name="Lin W."/>
            <person name="Duan Y."/>
            <person name="Cao H."/>
            <person name="Xiong S."/>
            <person name="Wang X."/>
            <person name="Wei L."/>
            <person name="Li C."/>
            <person name="Ma Q."/>
            <person name="Ju M."/>
            <person name="Zhao R."/>
            <person name="Li G."/>
            <person name="Mu C."/>
            <person name="Tian Q."/>
            <person name="Mei H."/>
            <person name="Zhang T."/>
            <person name="Gao T."/>
            <person name="Zhang H."/>
        </authorList>
    </citation>
    <scope>NUCLEOTIDE SEQUENCE</scope>
    <source>
        <strain evidence="4">K16</strain>
    </source>
</reference>
<evidence type="ECO:0000256" key="3">
    <source>
        <dbReference type="SAM" id="SignalP"/>
    </source>
</evidence>
<gene>
    <name evidence="4" type="ORF">Sango_1602500</name>
</gene>
<keyword evidence="3" id="KW-0732">Signal</keyword>
<comment type="similarity">
    <text evidence="1">Belongs to the GASA family.</text>
</comment>